<evidence type="ECO:0000313" key="1">
    <source>
        <dbReference type="EMBL" id="ATA89503.1"/>
    </source>
</evidence>
<proteinExistence type="predicted"/>
<dbReference type="Proteomes" id="UP000217348">
    <property type="component" value="Chromosome"/>
</dbReference>
<dbReference type="AlphaFoldDB" id="A0A250FWP7"/>
<gene>
    <name evidence="1" type="ORF">CGC58_07050</name>
</gene>
<reference evidence="2" key="1">
    <citation type="submission" date="2017-06" db="EMBL/GenBank/DDBJ databases">
        <title>Capnocytophaga spp. assemblies.</title>
        <authorList>
            <person name="Gulvik C.A."/>
        </authorList>
    </citation>
    <scope>NUCLEOTIDE SEQUENCE [LARGE SCALE GENOMIC DNA]</scope>
    <source>
        <strain evidence="2">H2177</strain>
    </source>
</reference>
<name>A0A250FWP7_9FLAO</name>
<evidence type="ECO:0000313" key="2">
    <source>
        <dbReference type="Proteomes" id="UP000217348"/>
    </source>
</evidence>
<accession>A0A250FWP7</accession>
<organism evidence="1 2">
    <name type="scientific">Capnocytophaga stomatis</name>
    <dbReference type="NCBI Taxonomy" id="1848904"/>
    <lineage>
        <taxon>Bacteria</taxon>
        <taxon>Pseudomonadati</taxon>
        <taxon>Bacteroidota</taxon>
        <taxon>Flavobacteriia</taxon>
        <taxon>Flavobacteriales</taxon>
        <taxon>Flavobacteriaceae</taxon>
        <taxon>Capnocytophaga</taxon>
    </lineage>
</organism>
<dbReference type="EMBL" id="CP022387">
    <property type="protein sequence ID" value="ATA89503.1"/>
    <property type="molecule type" value="Genomic_DNA"/>
</dbReference>
<sequence length="65" mass="7658">MKQNHLSNILKNKYKKIGNFISDFLFGYLLDNAFICVLIVQCRIFITVIIHQILIHYGKENFIIS</sequence>
<protein>
    <submittedName>
        <fullName evidence="1">Uncharacterized protein</fullName>
    </submittedName>
</protein>
<dbReference type="KEGG" id="csto:CGC58_07050"/>